<feature type="compositionally biased region" description="Polar residues" evidence="1">
    <location>
        <begin position="47"/>
        <end position="60"/>
    </location>
</feature>
<accession>A0A7T8KCV9</accession>
<dbReference type="OrthoDB" id="8062037at2759"/>
<gene>
    <name evidence="2" type="ORF">FKW44_006038</name>
</gene>
<feature type="region of interest" description="Disordered" evidence="1">
    <location>
        <begin position="47"/>
        <end position="110"/>
    </location>
</feature>
<organism evidence="2 3">
    <name type="scientific">Caligus rogercresseyi</name>
    <name type="common">Sea louse</name>
    <dbReference type="NCBI Taxonomy" id="217165"/>
    <lineage>
        <taxon>Eukaryota</taxon>
        <taxon>Metazoa</taxon>
        <taxon>Ecdysozoa</taxon>
        <taxon>Arthropoda</taxon>
        <taxon>Crustacea</taxon>
        <taxon>Multicrustacea</taxon>
        <taxon>Hexanauplia</taxon>
        <taxon>Copepoda</taxon>
        <taxon>Siphonostomatoida</taxon>
        <taxon>Caligidae</taxon>
        <taxon>Caligus</taxon>
    </lineage>
</organism>
<dbReference type="EMBL" id="CP045893">
    <property type="protein sequence ID" value="QQP53529.1"/>
    <property type="molecule type" value="Genomic_DNA"/>
</dbReference>
<evidence type="ECO:0000256" key="1">
    <source>
        <dbReference type="SAM" id="MobiDB-lite"/>
    </source>
</evidence>
<reference evidence="3" key="1">
    <citation type="submission" date="2021-01" db="EMBL/GenBank/DDBJ databases">
        <title>Caligus Genome Assembly.</title>
        <authorList>
            <person name="Gallardo-Escarate C."/>
        </authorList>
    </citation>
    <scope>NUCLEOTIDE SEQUENCE [LARGE SCALE GENOMIC DNA]</scope>
</reference>
<dbReference type="Proteomes" id="UP000595437">
    <property type="component" value="Chromosome 4"/>
</dbReference>
<sequence>MHFQLTVILKTISVDAYFGGPSIWGCLSSYGLHCLPHFMQDSRTFLPTLTAPRPSNSPHSAQHRDDHALQPRDYVFGGGNRHHRHTDLNQPLDGVGPPPLDKNSSKNSHS</sequence>
<protein>
    <submittedName>
        <fullName evidence="2">Zinc finger protein 364</fullName>
    </submittedName>
</protein>
<name>A0A7T8KCV9_CALRO</name>
<keyword evidence="3" id="KW-1185">Reference proteome</keyword>
<dbReference type="AlphaFoldDB" id="A0A7T8KCV9"/>
<evidence type="ECO:0000313" key="3">
    <source>
        <dbReference type="Proteomes" id="UP000595437"/>
    </source>
</evidence>
<evidence type="ECO:0000313" key="2">
    <source>
        <dbReference type="EMBL" id="QQP53529.1"/>
    </source>
</evidence>
<proteinExistence type="predicted"/>